<name>A0A1J6I5Y0_NICAT</name>
<dbReference type="GeneID" id="109228950"/>
<proteinExistence type="predicted"/>
<feature type="repeat" description="RCC1" evidence="2">
    <location>
        <begin position="288"/>
        <end position="341"/>
    </location>
</feature>
<organism evidence="3 4">
    <name type="scientific">Nicotiana attenuata</name>
    <name type="common">Coyote tobacco</name>
    <dbReference type="NCBI Taxonomy" id="49451"/>
    <lineage>
        <taxon>Eukaryota</taxon>
        <taxon>Viridiplantae</taxon>
        <taxon>Streptophyta</taxon>
        <taxon>Embryophyta</taxon>
        <taxon>Tracheophyta</taxon>
        <taxon>Spermatophyta</taxon>
        <taxon>Magnoliopsida</taxon>
        <taxon>eudicotyledons</taxon>
        <taxon>Gunneridae</taxon>
        <taxon>Pentapetalae</taxon>
        <taxon>asterids</taxon>
        <taxon>lamiids</taxon>
        <taxon>Solanales</taxon>
        <taxon>Solanaceae</taxon>
        <taxon>Nicotianoideae</taxon>
        <taxon>Nicotianeae</taxon>
        <taxon>Nicotiana</taxon>
    </lineage>
</organism>
<evidence type="ECO:0000256" key="1">
    <source>
        <dbReference type="ARBA" id="ARBA00022737"/>
    </source>
</evidence>
<sequence length="481" mass="52232">MGDRLRSASMEDLPVHLILEILTSGRLGAIDLICLELTSRTFSGTHSLVPQKFKSLVDYAVFQLCWNHPFYASLHCDAQKELLGRCNDNWKRLLRFLQGLEQSSDTVVTSAGNMQIRSGRYHTLLIKGSKVYSCGSSLSGVLGHGPETTQCVEFTRISFPLPVQVAQVSASHNHAAFVTGSGQVFTCGDNSAYCCGHIDTGRPIFRPRMVEALKNIRCKQVAVGLSFTMFLTRQGHVYTCGTNSLGQLGHGDTMDRPTPTCVELLASIGSVVQVAAGPSYALAVCDDGTLYSFGSGTNFCLGHGEQHNELQPRAIQSFSRQGIYVARVSAGAEHVVALDSTGYVYTWGKGYCGALGHGDEIDKTTPSLLTSLKSQLAVQVCASKRKTFVLVEDGSVYGFGWMGFGSLGFLDRGASDKVLRPRILESLRSHHISQISTGLYHTVVVTNRGQVFGFGDNERAQLGHDALRGCLKPTEIFMEKS</sequence>
<keyword evidence="3" id="KW-0675">Receptor</keyword>
<feature type="repeat" description="RCC1" evidence="2">
    <location>
        <begin position="182"/>
        <end position="234"/>
    </location>
</feature>
<dbReference type="OrthoDB" id="5981550at2759"/>
<dbReference type="PANTHER" id="PTHR22870:SF451">
    <property type="entry name" value="MJK13.9 PROTEIN"/>
    <property type="match status" value="1"/>
</dbReference>
<dbReference type="Gramene" id="OIT00437">
    <property type="protein sequence ID" value="OIT00437"/>
    <property type="gene ID" value="A4A49_17360"/>
</dbReference>
<evidence type="ECO:0000313" key="4">
    <source>
        <dbReference type="Proteomes" id="UP000187609"/>
    </source>
</evidence>
<dbReference type="PANTHER" id="PTHR22870">
    <property type="entry name" value="REGULATOR OF CHROMOSOME CONDENSATION"/>
    <property type="match status" value="1"/>
</dbReference>
<dbReference type="InterPro" id="IPR000408">
    <property type="entry name" value="Reg_chr_condens"/>
</dbReference>
<reference evidence="3" key="1">
    <citation type="submission" date="2016-11" db="EMBL/GenBank/DDBJ databases">
        <title>The genome of Nicotiana attenuata.</title>
        <authorList>
            <person name="Xu S."/>
            <person name="Brockmoeller T."/>
            <person name="Gaquerel E."/>
            <person name="Navarro A."/>
            <person name="Kuhl H."/>
            <person name="Gase K."/>
            <person name="Ling Z."/>
            <person name="Zhou W."/>
            <person name="Kreitzer C."/>
            <person name="Stanke M."/>
            <person name="Tang H."/>
            <person name="Lyons E."/>
            <person name="Pandey P."/>
            <person name="Pandey S.P."/>
            <person name="Timmermann B."/>
            <person name="Baldwin I.T."/>
        </authorList>
    </citation>
    <scope>NUCLEOTIDE SEQUENCE [LARGE SCALE GENOMIC DNA]</scope>
    <source>
        <strain evidence="3">UT</strain>
    </source>
</reference>
<dbReference type="Pfam" id="PF00415">
    <property type="entry name" value="RCC1"/>
    <property type="match status" value="4"/>
</dbReference>
<dbReference type="SMR" id="A0A1J6I5Y0"/>
<keyword evidence="1" id="KW-0677">Repeat</keyword>
<dbReference type="InterPro" id="IPR051210">
    <property type="entry name" value="Ub_ligase/GEF_domain"/>
</dbReference>
<feature type="repeat" description="RCC1" evidence="2">
    <location>
        <begin position="235"/>
        <end position="287"/>
    </location>
</feature>
<dbReference type="Pfam" id="PF13540">
    <property type="entry name" value="RCC1_2"/>
    <property type="match status" value="1"/>
</dbReference>
<dbReference type="AlphaFoldDB" id="A0A1J6I5Y0"/>
<dbReference type="PROSITE" id="PS00626">
    <property type="entry name" value="RCC1_2"/>
    <property type="match status" value="1"/>
</dbReference>
<dbReference type="Proteomes" id="UP000187609">
    <property type="component" value="Unassembled WGS sequence"/>
</dbReference>
<feature type="repeat" description="RCC1" evidence="2">
    <location>
        <begin position="342"/>
        <end position="393"/>
    </location>
</feature>
<comment type="caution">
    <text evidence="3">The sequence shown here is derived from an EMBL/GenBank/DDBJ whole genome shotgun (WGS) entry which is preliminary data.</text>
</comment>
<keyword evidence="4" id="KW-1185">Reference proteome</keyword>
<dbReference type="InterPro" id="IPR009091">
    <property type="entry name" value="RCC1/BLIP-II"/>
</dbReference>
<accession>A0A1J6I5Y0</accession>
<dbReference type="PRINTS" id="PR00633">
    <property type="entry name" value="RCCNDNSATION"/>
</dbReference>
<protein>
    <submittedName>
        <fullName evidence="3">Ultraviolet-b receptor uvr8</fullName>
    </submittedName>
</protein>
<evidence type="ECO:0000313" key="3">
    <source>
        <dbReference type="EMBL" id="OIT00437.1"/>
    </source>
</evidence>
<dbReference type="SUPFAM" id="SSF50985">
    <property type="entry name" value="RCC1/BLIP-II"/>
    <property type="match status" value="1"/>
</dbReference>
<dbReference type="PROSITE" id="PS50012">
    <property type="entry name" value="RCC1_3"/>
    <property type="match status" value="6"/>
</dbReference>
<feature type="repeat" description="RCC1" evidence="2">
    <location>
        <begin position="129"/>
        <end position="181"/>
    </location>
</feature>
<dbReference type="STRING" id="49451.A0A1J6I5Y0"/>
<feature type="repeat" description="RCC1" evidence="2">
    <location>
        <begin position="394"/>
        <end position="448"/>
    </location>
</feature>
<gene>
    <name evidence="3" type="primary">UVR8_18</name>
    <name evidence="3" type="ORF">A4A49_17360</name>
</gene>
<evidence type="ECO:0000256" key="2">
    <source>
        <dbReference type="PROSITE-ProRule" id="PRU00235"/>
    </source>
</evidence>
<dbReference type="OMA" id="SCYTFRA"/>
<dbReference type="EMBL" id="MJEQ01037189">
    <property type="protein sequence ID" value="OIT00437.1"/>
    <property type="molecule type" value="Genomic_DNA"/>
</dbReference>
<dbReference type="Gene3D" id="2.130.10.30">
    <property type="entry name" value="Regulator of chromosome condensation 1/beta-lactamase-inhibitor protein II"/>
    <property type="match status" value="2"/>
</dbReference>
<dbReference type="KEGG" id="nau:109228950"/>